<dbReference type="PANTHER" id="PTHR42983:SF1">
    <property type="entry name" value="IRON-MOLYBDENUM PROTEIN"/>
    <property type="match status" value="1"/>
</dbReference>
<organism evidence="2">
    <name type="scientific">marine sediment metagenome</name>
    <dbReference type="NCBI Taxonomy" id="412755"/>
    <lineage>
        <taxon>unclassified sequences</taxon>
        <taxon>metagenomes</taxon>
        <taxon>ecological metagenomes</taxon>
    </lineage>
</organism>
<proteinExistence type="predicted"/>
<dbReference type="Gene3D" id="3.30.420.130">
    <property type="entry name" value="Dinitrogenase iron-molybdenum cofactor biosynthesis domain"/>
    <property type="match status" value="1"/>
</dbReference>
<dbReference type="InterPro" id="IPR036105">
    <property type="entry name" value="DiNase_FeMo-co_biosyn_sf"/>
</dbReference>
<dbReference type="EMBL" id="BARW01019176">
    <property type="protein sequence ID" value="GAI92280.1"/>
    <property type="molecule type" value="Genomic_DNA"/>
</dbReference>
<dbReference type="SUPFAM" id="SSF53146">
    <property type="entry name" value="Nitrogenase accessory factor-like"/>
    <property type="match status" value="1"/>
</dbReference>
<gene>
    <name evidence="2" type="ORF">S12H4_32673</name>
</gene>
<protein>
    <recommendedName>
        <fullName evidence="1">Dinitrogenase iron-molybdenum cofactor biosynthesis domain-containing protein</fullName>
    </recommendedName>
</protein>
<reference evidence="2" key="1">
    <citation type="journal article" date="2014" name="Front. Microbiol.">
        <title>High frequency of phylogenetically diverse reductive dehalogenase-homologous genes in deep subseafloor sedimentary metagenomes.</title>
        <authorList>
            <person name="Kawai M."/>
            <person name="Futagami T."/>
            <person name="Toyoda A."/>
            <person name="Takaki Y."/>
            <person name="Nishi S."/>
            <person name="Hori S."/>
            <person name="Arai W."/>
            <person name="Tsubouchi T."/>
            <person name="Morono Y."/>
            <person name="Uchiyama I."/>
            <person name="Ito T."/>
            <person name="Fujiyama A."/>
            <person name="Inagaki F."/>
            <person name="Takami H."/>
        </authorList>
    </citation>
    <scope>NUCLEOTIDE SEQUENCE</scope>
    <source>
        <strain evidence="2">Expedition CK06-06</strain>
    </source>
</reference>
<dbReference type="Pfam" id="PF02579">
    <property type="entry name" value="Nitro_FeMo-Co"/>
    <property type="match status" value="1"/>
</dbReference>
<evidence type="ECO:0000313" key="2">
    <source>
        <dbReference type="EMBL" id="GAI92280.1"/>
    </source>
</evidence>
<evidence type="ECO:0000259" key="1">
    <source>
        <dbReference type="Pfam" id="PF02579"/>
    </source>
</evidence>
<comment type="caution">
    <text evidence="2">The sequence shown here is derived from an EMBL/GenBank/DDBJ whole genome shotgun (WGS) entry which is preliminary data.</text>
</comment>
<sequence length="49" mass="5478">MKIAITSRGETLDSEVDPRFGRAEYFLIGELESMDFRAIENKNVNAAAT</sequence>
<accession>X1TXG7</accession>
<dbReference type="PANTHER" id="PTHR42983">
    <property type="entry name" value="DINITROGENASE IRON-MOLYBDENUM COFACTOR PROTEIN-RELATED"/>
    <property type="match status" value="1"/>
</dbReference>
<dbReference type="InterPro" id="IPR003731">
    <property type="entry name" value="Di-Nase_FeMo-co_biosynth"/>
</dbReference>
<feature type="domain" description="Dinitrogenase iron-molybdenum cofactor biosynthesis" evidence="1">
    <location>
        <begin position="13"/>
        <end position="44"/>
    </location>
</feature>
<name>X1TXG7_9ZZZZ</name>
<dbReference type="AlphaFoldDB" id="X1TXG7"/>